<dbReference type="AlphaFoldDB" id="A0A0R3RRI5"/>
<dbReference type="WBParaSite" id="EEL_0000434901-mRNA-1">
    <property type="protein sequence ID" value="EEL_0000434901-mRNA-1"/>
    <property type="gene ID" value="EEL_0000434901"/>
</dbReference>
<feature type="transmembrane region" description="Helical" evidence="1">
    <location>
        <begin position="91"/>
        <end position="109"/>
    </location>
</feature>
<dbReference type="Proteomes" id="UP000050640">
    <property type="component" value="Unplaced"/>
</dbReference>
<accession>A0A0R3RRI5</accession>
<evidence type="ECO:0000313" key="2">
    <source>
        <dbReference type="Proteomes" id="UP000050640"/>
    </source>
</evidence>
<evidence type="ECO:0000313" key="3">
    <source>
        <dbReference type="WBParaSite" id="EEL_0000434901-mRNA-1"/>
    </source>
</evidence>
<proteinExistence type="predicted"/>
<feature type="transmembrane region" description="Helical" evidence="1">
    <location>
        <begin position="121"/>
        <end position="140"/>
    </location>
</feature>
<name>A0A0R3RRI5_9BILA</name>
<protein>
    <submittedName>
        <fullName evidence="3">Transmembrane protein</fullName>
    </submittedName>
</protein>
<feature type="transmembrane region" description="Helical" evidence="1">
    <location>
        <begin position="63"/>
        <end position="84"/>
    </location>
</feature>
<evidence type="ECO:0000256" key="1">
    <source>
        <dbReference type="SAM" id="Phobius"/>
    </source>
</evidence>
<keyword evidence="1" id="KW-0472">Membrane</keyword>
<reference evidence="3" key="1">
    <citation type="submission" date="2017-02" db="UniProtKB">
        <authorList>
            <consortium name="WormBaseParasite"/>
        </authorList>
    </citation>
    <scope>IDENTIFICATION</scope>
</reference>
<keyword evidence="2" id="KW-1185">Reference proteome</keyword>
<keyword evidence="1" id="KW-1133">Transmembrane helix</keyword>
<organism evidence="2 3">
    <name type="scientific">Elaeophora elaphi</name>
    <dbReference type="NCBI Taxonomy" id="1147741"/>
    <lineage>
        <taxon>Eukaryota</taxon>
        <taxon>Metazoa</taxon>
        <taxon>Ecdysozoa</taxon>
        <taxon>Nematoda</taxon>
        <taxon>Chromadorea</taxon>
        <taxon>Rhabditida</taxon>
        <taxon>Spirurina</taxon>
        <taxon>Spiruromorpha</taxon>
        <taxon>Filarioidea</taxon>
        <taxon>Onchocercidae</taxon>
        <taxon>Elaeophora</taxon>
    </lineage>
</organism>
<keyword evidence="1" id="KW-0812">Transmembrane</keyword>
<sequence length="229" mass="26602">MYDLPTSIPLGTEMWYGRKEALENSIGGFSTSGFRSYLDNAINGQRSVQAYIHRLDNWTLFEWTISVQATMIILNILSALAVSIVEYLSPWPMLLMALLLFIPIFPTLFSNQHEENLKLFGWTQLICGFVELFWSSCVLLDMHYHSNDWRAYFTMCTVSWQFMSIILISAKCSLLEKIISAQRNERNIESSISTESSSCNVDLRVAKLRTTLDFERQRSAERKKRRQER</sequence>